<dbReference type="InterPro" id="IPR013088">
    <property type="entry name" value="Znf_NHR/GATA"/>
</dbReference>
<evidence type="ECO:0000256" key="9">
    <source>
        <dbReference type="ARBA" id="ARBA00023242"/>
    </source>
</evidence>
<evidence type="ECO:0000256" key="1">
    <source>
        <dbReference type="ARBA" id="ARBA00005993"/>
    </source>
</evidence>
<evidence type="ECO:0000256" key="4">
    <source>
        <dbReference type="ARBA" id="ARBA00022833"/>
    </source>
</evidence>
<evidence type="ECO:0000256" key="5">
    <source>
        <dbReference type="ARBA" id="ARBA00023015"/>
    </source>
</evidence>
<keyword evidence="5" id="KW-0805">Transcription regulation</keyword>
<dbReference type="PRINTS" id="PR00047">
    <property type="entry name" value="STROIDFINGER"/>
</dbReference>
<comment type="caution">
    <text evidence="11">The sequence shown here is derived from an EMBL/GenBank/DDBJ whole genome shotgun (WGS) entry which is preliminary data.</text>
</comment>
<accession>A0AAV5TCA8</accession>
<feature type="non-terminal residue" evidence="11">
    <location>
        <position position="93"/>
    </location>
</feature>
<evidence type="ECO:0000256" key="2">
    <source>
        <dbReference type="ARBA" id="ARBA00022723"/>
    </source>
</evidence>
<dbReference type="Pfam" id="PF00105">
    <property type="entry name" value="zf-C4"/>
    <property type="match status" value="1"/>
</dbReference>
<keyword evidence="8" id="KW-0675">Receptor</keyword>
<gene>
    <name evidence="11" type="ORF">PENTCL1PPCAC_15104</name>
</gene>
<dbReference type="SUPFAM" id="SSF57716">
    <property type="entry name" value="Glucocorticoid receptor-like (DNA-binding domain)"/>
    <property type="match status" value="1"/>
</dbReference>
<keyword evidence="7" id="KW-0804">Transcription</keyword>
<reference evidence="11" key="1">
    <citation type="submission" date="2023-10" db="EMBL/GenBank/DDBJ databases">
        <title>Genome assembly of Pristionchus species.</title>
        <authorList>
            <person name="Yoshida K."/>
            <person name="Sommer R.J."/>
        </authorList>
    </citation>
    <scope>NUCLEOTIDE SEQUENCE</scope>
    <source>
        <strain evidence="11">RS0144</strain>
    </source>
</reference>
<dbReference type="SMART" id="SM00399">
    <property type="entry name" value="ZnF_C4"/>
    <property type="match status" value="1"/>
</dbReference>
<evidence type="ECO:0000256" key="7">
    <source>
        <dbReference type="ARBA" id="ARBA00023163"/>
    </source>
</evidence>
<organism evidence="11 12">
    <name type="scientific">Pristionchus entomophagus</name>
    <dbReference type="NCBI Taxonomy" id="358040"/>
    <lineage>
        <taxon>Eukaryota</taxon>
        <taxon>Metazoa</taxon>
        <taxon>Ecdysozoa</taxon>
        <taxon>Nematoda</taxon>
        <taxon>Chromadorea</taxon>
        <taxon>Rhabditida</taxon>
        <taxon>Rhabditina</taxon>
        <taxon>Diplogasteromorpha</taxon>
        <taxon>Diplogasteroidea</taxon>
        <taxon>Neodiplogasteridae</taxon>
        <taxon>Pristionchus</taxon>
    </lineage>
</organism>
<dbReference type="Gene3D" id="3.30.50.10">
    <property type="entry name" value="Erythroid Transcription Factor GATA-1, subunit A"/>
    <property type="match status" value="1"/>
</dbReference>
<dbReference type="InterPro" id="IPR050274">
    <property type="entry name" value="Nuclear_hormone_rcpt_NR2"/>
</dbReference>
<keyword evidence="3" id="KW-0863">Zinc-finger</keyword>
<dbReference type="EMBL" id="BTSX01000004">
    <property type="protein sequence ID" value="GMS92929.1"/>
    <property type="molecule type" value="Genomic_DNA"/>
</dbReference>
<sequence length="93" mass="10201">QACPKDCIVCGGVAAGYNYEAPSCLPCRTFFSRMVRQKRHFIGCSKGSMCNKEESSRPCRSCRLDRCLRGGMNPLAVGGLKNTDANPVVQSFY</sequence>
<keyword evidence="4" id="KW-0862">Zinc</keyword>
<keyword evidence="9" id="KW-0539">Nucleus</keyword>
<evidence type="ECO:0000256" key="8">
    <source>
        <dbReference type="ARBA" id="ARBA00023170"/>
    </source>
</evidence>
<protein>
    <recommendedName>
        <fullName evidence="10">Nuclear receptor domain-containing protein</fullName>
    </recommendedName>
</protein>
<evidence type="ECO:0000259" key="10">
    <source>
        <dbReference type="PROSITE" id="PS51030"/>
    </source>
</evidence>
<dbReference type="GO" id="GO:0003700">
    <property type="term" value="F:DNA-binding transcription factor activity"/>
    <property type="evidence" value="ECO:0007669"/>
    <property type="project" value="InterPro"/>
</dbReference>
<dbReference type="GO" id="GO:0008270">
    <property type="term" value="F:zinc ion binding"/>
    <property type="evidence" value="ECO:0007669"/>
    <property type="project" value="UniProtKB-KW"/>
</dbReference>
<dbReference type="GO" id="GO:0043565">
    <property type="term" value="F:sequence-specific DNA binding"/>
    <property type="evidence" value="ECO:0007669"/>
    <property type="project" value="InterPro"/>
</dbReference>
<evidence type="ECO:0000313" key="12">
    <source>
        <dbReference type="Proteomes" id="UP001432027"/>
    </source>
</evidence>
<dbReference type="PANTHER" id="PTHR24083">
    <property type="entry name" value="NUCLEAR HORMONE RECEPTOR"/>
    <property type="match status" value="1"/>
</dbReference>
<evidence type="ECO:0000256" key="3">
    <source>
        <dbReference type="ARBA" id="ARBA00022771"/>
    </source>
</evidence>
<feature type="non-terminal residue" evidence="11">
    <location>
        <position position="1"/>
    </location>
</feature>
<feature type="domain" description="Nuclear receptor" evidence="10">
    <location>
        <begin position="4"/>
        <end position="79"/>
    </location>
</feature>
<evidence type="ECO:0000313" key="11">
    <source>
        <dbReference type="EMBL" id="GMS92929.1"/>
    </source>
</evidence>
<dbReference type="PROSITE" id="PS51030">
    <property type="entry name" value="NUCLEAR_REC_DBD_2"/>
    <property type="match status" value="1"/>
</dbReference>
<dbReference type="InterPro" id="IPR001628">
    <property type="entry name" value="Znf_hrmn_rcpt"/>
</dbReference>
<keyword evidence="6" id="KW-0238">DNA-binding</keyword>
<evidence type="ECO:0000256" key="6">
    <source>
        <dbReference type="ARBA" id="ARBA00023125"/>
    </source>
</evidence>
<comment type="similarity">
    <text evidence="1">Belongs to the nuclear hormone receptor family.</text>
</comment>
<dbReference type="Proteomes" id="UP001432027">
    <property type="component" value="Unassembled WGS sequence"/>
</dbReference>
<keyword evidence="12" id="KW-1185">Reference proteome</keyword>
<proteinExistence type="inferred from homology"/>
<dbReference type="AlphaFoldDB" id="A0AAV5TCA8"/>
<name>A0AAV5TCA8_9BILA</name>
<keyword evidence="2" id="KW-0479">Metal-binding</keyword>